<protein>
    <submittedName>
        <fullName evidence="1">Uncharacterized protein</fullName>
    </submittedName>
</protein>
<comment type="caution">
    <text evidence="1">The sequence shown here is derived from an EMBL/GenBank/DDBJ whole genome shotgun (WGS) entry which is preliminary data.</text>
</comment>
<dbReference type="EMBL" id="LSDL01000023">
    <property type="protein sequence ID" value="KXB79768.1"/>
    <property type="molecule type" value="Genomic_DNA"/>
</dbReference>
<dbReference type="Proteomes" id="UP000070531">
    <property type="component" value="Unassembled WGS sequence"/>
</dbReference>
<gene>
    <name evidence="1" type="ORF">HMPREF1860_00537</name>
</gene>
<dbReference type="AlphaFoldDB" id="A0A134BIJ9"/>
<organism evidence="1">
    <name type="scientific">Prevotella amnii</name>
    <dbReference type="NCBI Taxonomy" id="419005"/>
    <lineage>
        <taxon>Bacteria</taxon>
        <taxon>Pseudomonadati</taxon>
        <taxon>Bacteroidota</taxon>
        <taxon>Bacteroidia</taxon>
        <taxon>Bacteroidales</taxon>
        <taxon>Prevotellaceae</taxon>
        <taxon>Prevotella</taxon>
    </lineage>
</organism>
<sequence>MKSERLYVDNELVDIDELTKITLNFKSNLFRDVSRLTSNNTYTIKLPKTVRNQKILKHTDLVQSSSSFPYTMHKVRYFRNGIEVIKDGRLTVLQATEDAIEACIVWGLFSNFSDLMRAGTTLNQLESNDRILYKDSNEVVSYEDAVKANYFYAYYDVWAHEKKVVEAWEEGDRMIYPLDGRVEKRKNNFGGHRGGDEGISNLHPVVKASFILDLIKKNTGVRFSFCADAQKYIDTLIIPLINKKSNELTFDRKFKAELQPTTTSGLMTLKEREGNNIFSVPNGVGMIEAKSDADIIINVKGTWEFDITGLHPHTGTGRHWGEGDYYMIQFYFIKMIITRKNKEDKDESFVIGSAKDIDLVRVPRGYQGVCRYEIFGGGKVSVKAGDTIKFEWYHKGYNVLSSSSPNFLGGTIDISVLSGEEVPHNGYFPIANNLPKIKVIDFIKFLSVVTGTFPLQIAEDNIISFEPLSKVWENREEAKDWTEKVIAQSDENKPKRIDFKLSDYAQHNLYKWKADNTVGSYDGDLEIDNETLDAKKVVYEFPFAATDGNNVPMYTAPKEGKKEDKPSYKACKDRILRLEKGENGKAVAVFDINMQDILREKYRHIGESLQRAKVITEKIRISDIELLDYDETKPIYLAQYGNYYAITEIKADEAGFAEVTMFQLY</sequence>
<reference evidence="1 2" key="1">
    <citation type="submission" date="2016-01" db="EMBL/GenBank/DDBJ databases">
        <authorList>
            <person name="Oliw E.H."/>
        </authorList>
    </citation>
    <scope>NUCLEOTIDE SEQUENCE [LARGE SCALE GENOMIC DNA]</scope>
    <source>
        <strain evidence="1 2">DNF00307</strain>
    </source>
</reference>
<evidence type="ECO:0000313" key="1">
    <source>
        <dbReference type="EMBL" id="KXB79768.1"/>
    </source>
</evidence>
<dbReference type="RefSeq" id="WP_060932622.1">
    <property type="nucleotide sequence ID" value="NZ_KQ960488.1"/>
</dbReference>
<evidence type="ECO:0000313" key="2">
    <source>
        <dbReference type="Proteomes" id="UP000070531"/>
    </source>
</evidence>
<dbReference type="STRING" id="419005.HMPREF1860_00537"/>
<name>A0A134BIJ9_9BACT</name>
<proteinExistence type="predicted"/>
<dbReference type="PATRIC" id="fig|419005.5.peg.539"/>
<accession>A0A134BIJ9</accession>